<dbReference type="Proteomes" id="UP001060085">
    <property type="component" value="Linkage Group LG05"/>
</dbReference>
<gene>
    <name evidence="1" type="ORF">M9H77_24185</name>
</gene>
<name>A0ACC0AY06_CATRO</name>
<evidence type="ECO:0000313" key="2">
    <source>
        <dbReference type="Proteomes" id="UP001060085"/>
    </source>
</evidence>
<keyword evidence="2" id="KW-1185">Reference proteome</keyword>
<sequence>MFKMWAGKGEVLYKLYRALTYGLSPLVHLHLRWRKFRGLEHVQRWPERLGRPSLPRPVGHLIWFHAVSLGEGIAAIPVIKCCLDRRPDVTILLTSTTISAFEVIKNRLPDNVLYQFAPVDTPAAVETFLGYWKPNAILLIESELWPNLIMSAARNGIALALLNARMSTKSFKRWSLPVVLHLPSLLLSKFALIAPLSNTQAINFQLLQAPPLVINFSGDLKYIIEGANSYEEENSSLQELQNQLMRRKVWLASSLHKGEEKIMIRVHEVLKEIHPDLVTIIASRHPHHGRDIALELKKKGIGIAVRSQHEELLPGIDIYIVDTLDWIFHLFSAPRRSLKQKKRKESKKEKVPLGVETDRIDLLSFGWFLCY</sequence>
<organism evidence="1 2">
    <name type="scientific">Catharanthus roseus</name>
    <name type="common">Madagascar periwinkle</name>
    <name type="synonym">Vinca rosea</name>
    <dbReference type="NCBI Taxonomy" id="4058"/>
    <lineage>
        <taxon>Eukaryota</taxon>
        <taxon>Viridiplantae</taxon>
        <taxon>Streptophyta</taxon>
        <taxon>Embryophyta</taxon>
        <taxon>Tracheophyta</taxon>
        <taxon>Spermatophyta</taxon>
        <taxon>Magnoliopsida</taxon>
        <taxon>eudicotyledons</taxon>
        <taxon>Gunneridae</taxon>
        <taxon>Pentapetalae</taxon>
        <taxon>asterids</taxon>
        <taxon>lamiids</taxon>
        <taxon>Gentianales</taxon>
        <taxon>Apocynaceae</taxon>
        <taxon>Rauvolfioideae</taxon>
        <taxon>Vinceae</taxon>
        <taxon>Catharanthinae</taxon>
        <taxon>Catharanthus</taxon>
    </lineage>
</organism>
<reference evidence="2" key="1">
    <citation type="journal article" date="2023" name="Nat. Plants">
        <title>Single-cell RNA sequencing provides a high-resolution roadmap for understanding the multicellular compartmentation of specialized metabolism.</title>
        <authorList>
            <person name="Sun S."/>
            <person name="Shen X."/>
            <person name="Li Y."/>
            <person name="Li Y."/>
            <person name="Wang S."/>
            <person name="Li R."/>
            <person name="Zhang H."/>
            <person name="Shen G."/>
            <person name="Guo B."/>
            <person name="Wei J."/>
            <person name="Xu J."/>
            <person name="St-Pierre B."/>
            <person name="Chen S."/>
            <person name="Sun C."/>
        </authorList>
    </citation>
    <scope>NUCLEOTIDE SEQUENCE [LARGE SCALE GENOMIC DNA]</scope>
</reference>
<evidence type="ECO:0000313" key="1">
    <source>
        <dbReference type="EMBL" id="KAI5664862.1"/>
    </source>
</evidence>
<dbReference type="EMBL" id="CM044705">
    <property type="protein sequence ID" value="KAI5664862.1"/>
    <property type="molecule type" value="Genomic_DNA"/>
</dbReference>
<protein>
    <submittedName>
        <fullName evidence="1">Uncharacterized protein</fullName>
    </submittedName>
</protein>
<proteinExistence type="predicted"/>
<comment type="caution">
    <text evidence="1">The sequence shown here is derived from an EMBL/GenBank/DDBJ whole genome shotgun (WGS) entry which is preliminary data.</text>
</comment>
<accession>A0ACC0AY06</accession>